<feature type="region of interest" description="Disordered" evidence="1">
    <location>
        <begin position="1"/>
        <end position="22"/>
    </location>
</feature>
<gene>
    <name evidence="2" type="ORF">AVDCRST_MAG94-1807</name>
</gene>
<evidence type="ECO:0000256" key="1">
    <source>
        <dbReference type="SAM" id="MobiDB-lite"/>
    </source>
</evidence>
<dbReference type="EMBL" id="CADCTY010000628">
    <property type="protein sequence ID" value="CAA9329033.1"/>
    <property type="molecule type" value="Genomic_DNA"/>
</dbReference>
<feature type="compositionally biased region" description="Polar residues" evidence="1">
    <location>
        <begin position="1"/>
        <end position="16"/>
    </location>
</feature>
<organism evidence="2">
    <name type="scientific">uncultured Leptolyngbya sp</name>
    <dbReference type="NCBI Taxonomy" id="332963"/>
    <lineage>
        <taxon>Bacteria</taxon>
        <taxon>Bacillati</taxon>
        <taxon>Cyanobacteriota</taxon>
        <taxon>Cyanophyceae</taxon>
        <taxon>Leptolyngbyales</taxon>
        <taxon>Leptolyngbyaceae</taxon>
        <taxon>Leptolyngbya group</taxon>
        <taxon>Leptolyngbya</taxon>
        <taxon>environmental samples</taxon>
    </lineage>
</organism>
<sequence length="51" mass="5738">MREMQMPQQLSGTQSRPLDVPSNITRRGELVGAYVSKWRSCLLLAIEFSVG</sequence>
<accession>A0A6J4LHL5</accession>
<name>A0A6J4LHL5_9CYAN</name>
<reference evidence="2" key="1">
    <citation type="submission" date="2020-02" db="EMBL/GenBank/DDBJ databases">
        <authorList>
            <person name="Meier V. D."/>
        </authorList>
    </citation>
    <scope>NUCLEOTIDE SEQUENCE</scope>
    <source>
        <strain evidence="2">AVDCRST_MAG94</strain>
    </source>
</reference>
<dbReference type="AlphaFoldDB" id="A0A6J4LHL5"/>
<proteinExistence type="predicted"/>
<protein>
    <submittedName>
        <fullName evidence="2">Uncharacterized protein</fullName>
    </submittedName>
</protein>
<evidence type="ECO:0000313" key="2">
    <source>
        <dbReference type="EMBL" id="CAA9329033.1"/>
    </source>
</evidence>